<dbReference type="STRING" id="67801.A0A1B0B6F3"/>
<sequence>MNTLSPNVCSLSMRVNGKCIAVSIDEEFKERVQLVTAKRYNPHTKLLDIVSAALDAIEKHTPDLEALNLNQNHLSELDSFEIIEQRLPYLKIIYLADNDIARLMVLRNTPVTELILETIPSLQRYKDHSSYVAALVKPDGEKLQTQIVFDVNGIFTLPREKALFLCDTYGGNVICPT</sequence>
<dbReference type="InterPro" id="IPR032675">
    <property type="entry name" value="LRR_dom_sf"/>
</dbReference>
<dbReference type="SUPFAM" id="SSF52058">
    <property type="entry name" value="L domain-like"/>
    <property type="match status" value="1"/>
</dbReference>
<accession>A0A1B0B6F3</accession>
<organism evidence="2 3">
    <name type="scientific">Glossina palpalis gambiensis</name>
    <dbReference type="NCBI Taxonomy" id="67801"/>
    <lineage>
        <taxon>Eukaryota</taxon>
        <taxon>Metazoa</taxon>
        <taxon>Ecdysozoa</taxon>
        <taxon>Arthropoda</taxon>
        <taxon>Hexapoda</taxon>
        <taxon>Insecta</taxon>
        <taxon>Pterygota</taxon>
        <taxon>Neoptera</taxon>
        <taxon>Endopterygota</taxon>
        <taxon>Diptera</taxon>
        <taxon>Brachycera</taxon>
        <taxon>Muscomorpha</taxon>
        <taxon>Hippoboscoidea</taxon>
        <taxon>Glossinidae</taxon>
        <taxon>Glossina</taxon>
    </lineage>
</organism>
<dbReference type="GO" id="GO:0003723">
    <property type="term" value="F:RNA binding"/>
    <property type="evidence" value="ECO:0007669"/>
    <property type="project" value="TreeGrafter"/>
</dbReference>
<evidence type="ECO:0000259" key="1">
    <source>
        <dbReference type="Pfam" id="PF24048"/>
    </source>
</evidence>
<dbReference type="InterPro" id="IPR057125">
    <property type="entry name" value="NXF1/2/3/5-like_LRR"/>
</dbReference>
<evidence type="ECO:0000313" key="2">
    <source>
        <dbReference type="EnsemblMetazoa" id="GPPI020400-PA"/>
    </source>
</evidence>
<dbReference type="GO" id="GO:0005634">
    <property type="term" value="C:nucleus"/>
    <property type="evidence" value="ECO:0007669"/>
    <property type="project" value="TreeGrafter"/>
</dbReference>
<evidence type="ECO:0000313" key="3">
    <source>
        <dbReference type="Proteomes" id="UP000092460"/>
    </source>
</evidence>
<dbReference type="PANTHER" id="PTHR10662">
    <property type="entry name" value="NUCLEAR RNA EXPORT FACTOR"/>
    <property type="match status" value="1"/>
</dbReference>
<dbReference type="Pfam" id="PF24048">
    <property type="entry name" value="LRR_NXF1-5"/>
    <property type="match status" value="1"/>
</dbReference>
<reference evidence="3" key="1">
    <citation type="submission" date="2015-01" db="EMBL/GenBank/DDBJ databases">
        <authorList>
            <person name="Aksoy S."/>
            <person name="Warren W."/>
            <person name="Wilson R.K."/>
        </authorList>
    </citation>
    <scope>NUCLEOTIDE SEQUENCE [LARGE SCALE GENOMIC DNA]</scope>
    <source>
        <strain evidence="3">IAEA</strain>
    </source>
</reference>
<dbReference type="EnsemblMetazoa" id="GPPI020400-RA">
    <property type="protein sequence ID" value="GPPI020400-PA"/>
    <property type="gene ID" value="GPPI020400"/>
</dbReference>
<dbReference type="VEuPathDB" id="VectorBase:GPPI020400"/>
<name>A0A1B0B6F3_9MUSC</name>
<dbReference type="InterPro" id="IPR001611">
    <property type="entry name" value="Leu-rich_rpt"/>
</dbReference>
<keyword evidence="3" id="KW-1185">Reference proteome</keyword>
<dbReference type="InterPro" id="IPR030217">
    <property type="entry name" value="NXF_fam"/>
</dbReference>
<reference evidence="2" key="2">
    <citation type="submission" date="2020-05" db="UniProtKB">
        <authorList>
            <consortium name="EnsemblMetazoa"/>
        </authorList>
    </citation>
    <scope>IDENTIFICATION</scope>
    <source>
        <strain evidence="2">IAEA</strain>
    </source>
</reference>
<feature type="domain" description="NXF1/2/3/5-like leucine-rich repeat" evidence="1">
    <location>
        <begin position="49"/>
        <end position="136"/>
    </location>
</feature>
<dbReference type="Gene3D" id="3.80.10.10">
    <property type="entry name" value="Ribonuclease Inhibitor"/>
    <property type="match status" value="1"/>
</dbReference>
<dbReference type="GO" id="GO:0016973">
    <property type="term" value="P:poly(A)+ mRNA export from nucleus"/>
    <property type="evidence" value="ECO:0007669"/>
    <property type="project" value="TreeGrafter"/>
</dbReference>
<protein>
    <recommendedName>
        <fullName evidence="1">NXF1/2/3/5-like leucine-rich repeat domain-containing protein</fullName>
    </recommendedName>
</protein>
<dbReference type="AlphaFoldDB" id="A0A1B0B6F3"/>
<dbReference type="PROSITE" id="PS51450">
    <property type="entry name" value="LRR"/>
    <property type="match status" value="1"/>
</dbReference>
<dbReference type="EMBL" id="JXJN01009074">
    <property type="status" value="NOT_ANNOTATED_CDS"/>
    <property type="molecule type" value="Genomic_DNA"/>
</dbReference>
<dbReference type="Proteomes" id="UP000092460">
    <property type="component" value="Unassembled WGS sequence"/>
</dbReference>
<dbReference type="PANTHER" id="PTHR10662:SF22">
    <property type="entry name" value="NUCLEAR RNA EXPORT FACTOR 1"/>
    <property type="match status" value="1"/>
</dbReference>
<proteinExistence type="predicted"/>